<comment type="similarity">
    <text evidence="1">Belongs to the LRRFIP family.</text>
</comment>
<dbReference type="Pfam" id="PF09738">
    <property type="entry name" value="LRRFIP"/>
    <property type="match status" value="1"/>
</dbReference>
<gene>
    <name evidence="7" type="ORF">M91_19167</name>
</gene>
<evidence type="ECO:0000313" key="8">
    <source>
        <dbReference type="Proteomes" id="UP000011080"/>
    </source>
</evidence>
<feature type="compositionally biased region" description="Basic and acidic residues" evidence="6">
    <location>
        <begin position="1"/>
        <end position="10"/>
    </location>
</feature>
<keyword evidence="3 5" id="KW-0175">Coiled coil</keyword>
<evidence type="ECO:0000256" key="2">
    <source>
        <dbReference type="ARBA" id="ARBA00022687"/>
    </source>
</evidence>
<evidence type="ECO:0000256" key="6">
    <source>
        <dbReference type="SAM" id="MobiDB-lite"/>
    </source>
</evidence>
<evidence type="ECO:0000313" key="7">
    <source>
        <dbReference type="EMBL" id="ELR51341.1"/>
    </source>
</evidence>
<evidence type="ECO:0000256" key="1">
    <source>
        <dbReference type="ARBA" id="ARBA00008275"/>
    </source>
</evidence>
<feature type="region of interest" description="Disordered" evidence="6">
    <location>
        <begin position="180"/>
        <end position="229"/>
    </location>
</feature>
<dbReference type="FunFam" id="1.20.5.4090:FF:000001">
    <property type="entry name" value="leucine-rich repeat flightless-interacting protein 2 isoform X1"/>
    <property type="match status" value="1"/>
</dbReference>
<dbReference type="EMBL" id="JH882017">
    <property type="protein sequence ID" value="ELR51341.1"/>
    <property type="molecule type" value="Genomic_DNA"/>
</dbReference>
<dbReference type="PANTHER" id="PTHR19212:SF6">
    <property type="entry name" value="LEUCINE-RICH REPEAT FLIGHTLESS-INTERACTING PROTEIN 2"/>
    <property type="match status" value="1"/>
</dbReference>
<accession>L8I5F8</accession>
<name>L8I5F8_9CETA</name>
<dbReference type="Proteomes" id="UP000011080">
    <property type="component" value="Unassembled WGS sequence"/>
</dbReference>
<dbReference type="PANTHER" id="PTHR19212">
    <property type="entry name" value="LEUCINE RICH REPEAT IN FLII INTERACTING PROTEIN"/>
    <property type="match status" value="1"/>
</dbReference>
<evidence type="ECO:0000256" key="5">
    <source>
        <dbReference type="SAM" id="Coils"/>
    </source>
</evidence>
<evidence type="ECO:0000256" key="3">
    <source>
        <dbReference type="ARBA" id="ARBA00023054"/>
    </source>
</evidence>
<feature type="region of interest" description="Disordered" evidence="6">
    <location>
        <begin position="1"/>
        <end position="37"/>
    </location>
</feature>
<keyword evidence="2" id="KW-0879">Wnt signaling pathway</keyword>
<dbReference type="GO" id="GO:0016055">
    <property type="term" value="P:Wnt signaling pathway"/>
    <property type="evidence" value="ECO:0007669"/>
    <property type="project" value="UniProtKB-KW"/>
</dbReference>
<feature type="compositionally biased region" description="Polar residues" evidence="6">
    <location>
        <begin position="196"/>
        <end position="229"/>
    </location>
</feature>
<reference evidence="7 8" key="1">
    <citation type="journal article" date="2012" name="Nat. Genet.">
        <title>The yak genome and adaptation to life at high altitude.</title>
        <authorList>
            <person name="Qiu Q."/>
            <person name="Zhang G."/>
            <person name="Ma T."/>
            <person name="Qian W."/>
            <person name="Wang J."/>
            <person name="Ye Z."/>
            <person name="Cao C."/>
            <person name="Hu Q."/>
            <person name="Kim J."/>
            <person name="Larkin D.M."/>
            <person name="Auvil L."/>
            <person name="Capitanu B."/>
            <person name="Ma J."/>
            <person name="Lewin H.A."/>
            <person name="Qian X."/>
            <person name="Lang Y."/>
            <person name="Zhou R."/>
            <person name="Wang L."/>
            <person name="Wang K."/>
            <person name="Xia J."/>
            <person name="Liao S."/>
            <person name="Pan S."/>
            <person name="Lu X."/>
            <person name="Hou H."/>
            <person name="Wang Y."/>
            <person name="Zang X."/>
            <person name="Yin Y."/>
            <person name="Ma H."/>
            <person name="Zhang J."/>
            <person name="Wang Z."/>
            <person name="Zhang Y."/>
            <person name="Zhang D."/>
            <person name="Yonezawa T."/>
            <person name="Hasegawa M."/>
            <person name="Zhong Y."/>
            <person name="Liu W."/>
            <person name="Zhang Y."/>
            <person name="Huang Z."/>
            <person name="Zhang S."/>
            <person name="Long R."/>
            <person name="Yang H."/>
            <person name="Wang J."/>
            <person name="Lenstra J.A."/>
            <person name="Cooper D.N."/>
            <person name="Wu Y."/>
            <person name="Wang J."/>
            <person name="Shi P."/>
            <person name="Wang J."/>
            <person name="Liu J."/>
        </authorList>
    </citation>
    <scope>NUCLEOTIDE SEQUENCE [LARGE SCALE GENOMIC DNA]</scope>
    <source>
        <strain evidence="8">yakQH1</strain>
    </source>
</reference>
<feature type="coiled-coil region" evidence="5">
    <location>
        <begin position="256"/>
        <end position="415"/>
    </location>
</feature>
<feature type="non-terminal residue" evidence="7">
    <location>
        <position position="616"/>
    </location>
</feature>
<dbReference type="GO" id="GO:0006355">
    <property type="term" value="P:regulation of DNA-templated transcription"/>
    <property type="evidence" value="ECO:0007669"/>
    <property type="project" value="InterPro"/>
</dbReference>
<organism evidence="7 8">
    <name type="scientific">Bos mutus</name>
    <name type="common">wild yak</name>
    <dbReference type="NCBI Taxonomy" id="72004"/>
    <lineage>
        <taxon>Eukaryota</taxon>
        <taxon>Metazoa</taxon>
        <taxon>Chordata</taxon>
        <taxon>Craniata</taxon>
        <taxon>Vertebrata</taxon>
        <taxon>Euteleostomi</taxon>
        <taxon>Mammalia</taxon>
        <taxon>Eutheria</taxon>
        <taxon>Laurasiatheria</taxon>
        <taxon>Artiodactyla</taxon>
        <taxon>Ruminantia</taxon>
        <taxon>Pecora</taxon>
        <taxon>Bovidae</taxon>
        <taxon>Bovinae</taxon>
        <taxon>Bos</taxon>
    </lineage>
</organism>
<feature type="coiled-coil region" evidence="5">
    <location>
        <begin position="514"/>
        <end position="608"/>
    </location>
</feature>
<feature type="coiled-coil region" evidence="5">
    <location>
        <begin position="461"/>
        <end position="488"/>
    </location>
</feature>
<dbReference type="STRING" id="72004.ENSBMUP00000003390"/>
<protein>
    <recommendedName>
        <fullName evidence="4">Leucine-rich repeat flightless-interacting protein 2</fullName>
    </recommendedName>
</protein>
<evidence type="ECO:0000256" key="4">
    <source>
        <dbReference type="ARBA" id="ARBA00040512"/>
    </source>
</evidence>
<proteinExistence type="inferred from homology"/>
<feature type="compositionally biased region" description="Low complexity" evidence="6">
    <location>
        <begin position="11"/>
        <end position="23"/>
    </location>
</feature>
<dbReference type="AlphaFoldDB" id="L8I5F8"/>
<dbReference type="Gene3D" id="1.20.5.4090">
    <property type="match status" value="1"/>
</dbReference>
<dbReference type="InterPro" id="IPR019139">
    <property type="entry name" value="LRRFIP1/2"/>
</dbReference>
<sequence length="616" mass="69506">QYDALKDRSSRLSSLNHSYSHSYGMKKRSSGSHKDPLSGLYFDQRNYSSLRHSKPTSAYYSRQSSSLYSDPLATSKSYRASSTVNSGLLRSASLVSLYNGGLYNPYGSRTPSEYSFHSSRASSSRSSPVFLDDDTASIASSGCASRGRRDSVVSAADYFSRSNRRGSVVSDVDDVSIPDVTSLDEKSDKQYAENYTRPSSRNSASATTPLSGNSSRRGSGDTSSLIDPDTSLSELRDIYDLKDQIQDVEGRYMQGLKELKESLSEVEEKYKKAMVSNAQLDNEKNNLIYQVDTLKDVIEEQEEQMAEFYRENEEKSKELERQKHMCSVLQHKMDELKEGLRQRDELIEEKQRMQQKIDTMTKEVFELQETLLWKDKSIRALEKLKEHAGCLRSERDALREELAKLKAAVEVGEKHGLVIIPDGTPNGDVHQEPAVGAITVVSQEAAQVLESAGEGPLDVRLRKLAGEKEELLSQIRKLKLQLEEERQKCSGRDGTAGDLAELQNGSDLQLIEMQRDANRQISEYKFKLSKAEQDITTLEQSVSPSCVHLERQVLRYRTAAENAEKVEDELKAEKRKLQRELRTALDKIEEMEMTNSHLAKRLEKMKANRTALLAQQ</sequence>